<dbReference type="Pfam" id="PF00158">
    <property type="entry name" value="Sigma54_activat"/>
    <property type="match status" value="1"/>
</dbReference>
<dbReference type="Gene3D" id="3.40.50.300">
    <property type="entry name" value="P-loop containing nucleotide triphosphate hydrolases"/>
    <property type="match status" value="1"/>
</dbReference>
<dbReference type="PROSITE" id="PS00675">
    <property type="entry name" value="SIGMA54_INTERACT_1"/>
    <property type="match status" value="1"/>
</dbReference>
<dbReference type="InterPro" id="IPR027417">
    <property type="entry name" value="P-loop_NTPase"/>
</dbReference>
<dbReference type="GO" id="GO:0006355">
    <property type="term" value="P:regulation of DNA-templated transcription"/>
    <property type="evidence" value="ECO:0007669"/>
    <property type="project" value="InterPro"/>
</dbReference>
<dbReference type="GO" id="GO:0005524">
    <property type="term" value="F:ATP binding"/>
    <property type="evidence" value="ECO:0007669"/>
    <property type="project" value="UniProtKB-KW"/>
</dbReference>
<dbReference type="STRING" id="261392.SAMN02745149_02028"/>
<evidence type="ECO:0000256" key="1">
    <source>
        <dbReference type="ARBA" id="ARBA00022741"/>
    </source>
</evidence>
<dbReference type="GeneID" id="78317300"/>
<dbReference type="PROSITE" id="PS50045">
    <property type="entry name" value="SIGMA54_INTERACT_4"/>
    <property type="match status" value="1"/>
</dbReference>
<dbReference type="InterPro" id="IPR025662">
    <property type="entry name" value="Sigma_54_int_dom_ATP-bd_1"/>
</dbReference>
<sequence>MLVSGNESSRVLLVSNRNDIFHFCRNALEGLYSVDFFSFRKQQPALLLSFAATVGTHFIVDSSLFFSEKDAARFIAAISGVELNALFLCPYEVKKNVVEFLRHTKASLVHIPCEKDFFRGIMKRKFYFADDGAAFHGENESFLKLHKFIGHSSAIQKVKSEVAAAAGSDCSVLFEGETGTGKSFLARILHEVSNRAAKQFVQVNSADLKETLAVSNLYGTINGAFTGAVSRPGHFSVANGGAIFFDEIGTMHISVQESLLTVLDSGVFYKVGSVVEQKVDVRFLSATNADLKEMLFRGDFRRDLYNRISDCVIRIPALRERPEDVLEILEHYLHAYNCRDITFSTGAVDFLLNFYWPGNTRDVIRCSKYLVSRYAGKKVCAEDIASWTEKHCFV</sequence>
<accession>A0A1T4MMG2</accession>
<reference evidence="4 5" key="1">
    <citation type="submission" date="2017-02" db="EMBL/GenBank/DDBJ databases">
        <authorList>
            <person name="Peterson S.W."/>
        </authorList>
    </citation>
    <scope>NUCLEOTIDE SEQUENCE [LARGE SCALE GENOMIC DNA]</scope>
    <source>
        <strain evidence="4 5">ATCC BAA-908</strain>
    </source>
</reference>
<dbReference type="Proteomes" id="UP000190423">
    <property type="component" value="Unassembled WGS sequence"/>
</dbReference>
<dbReference type="SMART" id="SM00382">
    <property type="entry name" value="AAA"/>
    <property type="match status" value="1"/>
</dbReference>
<proteinExistence type="predicted"/>
<organism evidence="4 5">
    <name type="scientific">Treponema porcinum</name>
    <dbReference type="NCBI Taxonomy" id="261392"/>
    <lineage>
        <taxon>Bacteria</taxon>
        <taxon>Pseudomonadati</taxon>
        <taxon>Spirochaetota</taxon>
        <taxon>Spirochaetia</taxon>
        <taxon>Spirochaetales</taxon>
        <taxon>Treponemataceae</taxon>
        <taxon>Treponema</taxon>
    </lineage>
</organism>
<dbReference type="SUPFAM" id="SSF52540">
    <property type="entry name" value="P-loop containing nucleoside triphosphate hydrolases"/>
    <property type="match status" value="1"/>
</dbReference>
<keyword evidence="2" id="KW-0067">ATP-binding</keyword>
<feature type="domain" description="Sigma-54 factor interaction" evidence="3">
    <location>
        <begin position="148"/>
        <end position="372"/>
    </location>
</feature>
<dbReference type="Gene3D" id="1.10.8.60">
    <property type="match status" value="1"/>
</dbReference>
<dbReference type="AlphaFoldDB" id="A0A1T4MMG2"/>
<evidence type="ECO:0000256" key="2">
    <source>
        <dbReference type="ARBA" id="ARBA00022840"/>
    </source>
</evidence>
<keyword evidence="5" id="KW-1185">Reference proteome</keyword>
<gene>
    <name evidence="4" type="ORF">SAMN02745149_02028</name>
</gene>
<dbReference type="Pfam" id="PF25601">
    <property type="entry name" value="AAA_lid_14"/>
    <property type="match status" value="1"/>
</dbReference>
<name>A0A1T4MMG2_TREPO</name>
<dbReference type="FunFam" id="3.40.50.300:FF:000006">
    <property type="entry name" value="DNA-binding transcriptional regulator NtrC"/>
    <property type="match status" value="1"/>
</dbReference>
<evidence type="ECO:0000259" key="3">
    <source>
        <dbReference type="PROSITE" id="PS50045"/>
    </source>
</evidence>
<dbReference type="EMBL" id="FUWG01000016">
    <property type="protein sequence ID" value="SJZ67898.1"/>
    <property type="molecule type" value="Genomic_DNA"/>
</dbReference>
<dbReference type="RefSeq" id="WP_078933914.1">
    <property type="nucleotide sequence ID" value="NZ_FUWG01000016.1"/>
</dbReference>
<dbReference type="InterPro" id="IPR002078">
    <property type="entry name" value="Sigma_54_int"/>
</dbReference>
<protein>
    <submittedName>
        <fullName evidence="4">Sigma-54 interaction domain-containing protein</fullName>
    </submittedName>
</protein>
<dbReference type="InterPro" id="IPR058031">
    <property type="entry name" value="AAA_lid_NorR"/>
</dbReference>
<dbReference type="PANTHER" id="PTHR32071">
    <property type="entry name" value="TRANSCRIPTIONAL REGULATORY PROTEIN"/>
    <property type="match status" value="1"/>
</dbReference>
<evidence type="ECO:0000313" key="5">
    <source>
        <dbReference type="Proteomes" id="UP000190423"/>
    </source>
</evidence>
<keyword evidence="1" id="KW-0547">Nucleotide-binding</keyword>
<dbReference type="CDD" id="cd00009">
    <property type="entry name" value="AAA"/>
    <property type="match status" value="1"/>
</dbReference>
<dbReference type="InterPro" id="IPR003593">
    <property type="entry name" value="AAA+_ATPase"/>
</dbReference>
<evidence type="ECO:0000313" key="4">
    <source>
        <dbReference type="EMBL" id="SJZ67898.1"/>
    </source>
</evidence>
<dbReference type="OrthoDB" id="9803970at2"/>